<evidence type="ECO:0000256" key="1">
    <source>
        <dbReference type="SAM" id="MobiDB-lite"/>
    </source>
</evidence>
<evidence type="ECO:0000313" key="3">
    <source>
        <dbReference type="Proteomes" id="UP001148018"/>
    </source>
</evidence>
<comment type="caution">
    <text evidence="2">The sequence shown here is derived from an EMBL/GenBank/DDBJ whole genome shotgun (WGS) entry which is preliminary data.</text>
</comment>
<evidence type="ECO:0000313" key="2">
    <source>
        <dbReference type="EMBL" id="KAJ3602079.1"/>
    </source>
</evidence>
<accession>A0A9Q0IKG2</accession>
<protein>
    <submittedName>
        <fullName evidence="2">Uncharacterized protein</fullName>
    </submittedName>
</protein>
<keyword evidence="3" id="KW-1185">Reference proteome</keyword>
<sequence>MTFDDVDQAKRPGDKLVISRYFDLILQFAQSSKTPPTCSIITGGPQRGADSTADDSGSPSPRPGWETQWSSSVHTTASYLYPSIFAPPKAV</sequence>
<dbReference type="AlphaFoldDB" id="A0A9Q0IKG2"/>
<organism evidence="2 3">
    <name type="scientific">Muraenolepis orangiensis</name>
    <name type="common">Patagonian moray cod</name>
    <dbReference type="NCBI Taxonomy" id="630683"/>
    <lineage>
        <taxon>Eukaryota</taxon>
        <taxon>Metazoa</taxon>
        <taxon>Chordata</taxon>
        <taxon>Craniata</taxon>
        <taxon>Vertebrata</taxon>
        <taxon>Euteleostomi</taxon>
        <taxon>Actinopterygii</taxon>
        <taxon>Neopterygii</taxon>
        <taxon>Teleostei</taxon>
        <taxon>Neoteleostei</taxon>
        <taxon>Acanthomorphata</taxon>
        <taxon>Zeiogadaria</taxon>
        <taxon>Gadariae</taxon>
        <taxon>Gadiformes</taxon>
        <taxon>Muraenolepidoidei</taxon>
        <taxon>Muraenolepididae</taxon>
        <taxon>Muraenolepis</taxon>
    </lineage>
</organism>
<proteinExistence type="predicted"/>
<name>A0A9Q0IKG2_9TELE</name>
<dbReference type="Proteomes" id="UP001148018">
    <property type="component" value="Unassembled WGS sequence"/>
</dbReference>
<reference evidence="2" key="1">
    <citation type="submission" date="2022-07" db="EMBL/GenBank/DDBJ databases">
        <title>Chromosome-level genome of Muraenolepis orangiensis.</title>
        <authorList>
            <person name="Kim J."/>
        </authorList>
    </citation>
    <scope>NUCLEOTIDE SEQUENCE</scope>
    <source>
        <strain evidence="2">KU_S4_2022</strain>
        <tissue evidence="2">Muscle</tissue>
    </source>
</reference>
<feature type="region of interest" description="Disordered" evidence="1">
    <location>
        <begin position="32"/>
        <end position="69"/>
    </location>
</feature>
<dbReference type="EMBL" id="JANIIK010000046">
    <property type="protein sequence ID" value="KAJ3602079.1"/>
    <property type="molecule type" value="Genomic_DNA"/>
</dbReference>
<gene>
    <name evidence="2" type="ORF">NHX12_029839</name>
</gene>